<evidence type="ECO:0000313" key="2">
    <source>
        <dbReference type="EMBL" id="MFC5995260.1"/>
    </source>
</evidence>
<comment type="caution">
    <text evidence="2">The sequence shown here is derived from an EMBL/GenBank/DDBJ whole genome shotgun (WGS) entry which is preliminary data.</text>
</comment>
<dbReference type="InterPro" id="IPR051677">
    <property type="entry name" value="AfsR-DnrI-RedD_regulator"/>
</dbReference>
<dbReference type="GO" id="GO:0005524">
    <property type="term" value="F:ATP binding"/>
    <property type="evidence" value="ECO:0007669"/>
    <property type="project" value="UniProtKB-KW"/>
</dbReference>
<accession>A0ABW1J425</accession>
<keyword evidence="3" id="KW-1185">Reference proteome</keyword>
<protein>
    <submittedName>
        <fullName evidence="2">ATP-binding protein</fullName>
    </submittedName>
</protein>
<evidence type="ECO:0000259" key="1">
    <source>
        <dbReference type="SMART" id="SM01043"/>
    </source>
</evidence>
<dbReference type="InterPro" id="IPR016032">
    <property type="entry name" value="Sig_transdc_resp-reg_C-effctor"/>
</dbReference>
<name>A0ABW1J425_9PSEU</name>
<proteinExistence type="predicted"/>
<gene>
    <name evidence="2" type="ORF">ACFQE5_13665</name>
</gene>
<organism evidence="2 3">
    <name type="scientific">Pseudonocardia hispaniensis</name>
    <dbReference type="NCBI Taxonomy" id="904933"/>
    <lineage>
        <taxon>Bacteria</taxon>
        <taxon>Bacillati</taxon>
        <taxon>Actinomycetota</taxon>
        <taxon>Actinomycetes</taxon>
        <taxon>Pseudonocardiales</taxon>
        <taxon>Pseudonocardiaceae</taxon>
        <taxon>Pseudonocardia</taxon>
    </lineage>
</organism>
<dbReference type="InterPro" id="IPR005158">
    <property type="entry name" value="BTAD"/>
</dbReference>
<feature type="domain" description="Bacterial transcriptional activator" evidence="1">
    <location>
        <begin position="116"/>
        <end position="246"/>
    </location>
</feature>
<dbReference type="RefSeq" id="WP_379585283.1">
    <property type="nucleotide sequence ID" value="NZ_JBHSQW010000028.1"/>
</dbReference>
<dbReference type="InterPro" id="IPR011990">
    <property type="entry name" value="TPR-like_helical_dom_sf"/>
</dbReference>
<reference evidence="3" key="1">
    <citation type="journal article" date="2019" name="Int. J. Syst. Evol. Microbiol.">
        <title>The Global Catalogue of Microorganisms (GCM) 10K type strain sequencing project: providing services to taxonomists for standard genome sequencing and annotation.</title>
        <authorList>
            <consortium name="The Broad Institute Genomics Platform"/>
            <consortium name="The Broad Institute Genome Sequencing Center for Infectious Disease"/>
            <person name="Wu L."/>
            <person name="Ma J."/>
        </authorList>
    </citation>
    <scope>NUCLEOTIDE SEQUENCE [LARGE SCALE GENOMIC DNA]</scope>
    <source>
        <strain evidence="3">CCM 8391</strain>
    </source>
</reference>
<keyword evidence="2" id="KW-0067">ATP-binding</keyword>
<dbReference type="Gene3D" id="1.10.10.10">
    <property type="entry name" value="Winged helix-like DNA-binding domain superfamily/Winged helix DNA-binding domain"/>
    <property type="match status" value="1"/>
</dbReference>
<dbReference type="Proteomes" id="UP001596302">
    <property type="component" value="Unassembled WGS sequence"/>
</dbReference>
<dbReference type="Pfam" id="PF03704">
    <property type="entry name" value="BTAD"/>
    <property type="match status" value="1"/>
</dbReference>
<dbReference type="SUPFAM" id="SSF46894">
    <property type="entry name" value="C-terminal effector domain of the bipartite response regulators"/>
    <property type="match status" value="1"/>
</dbReference>
<dbReference type="SUPFAM" id="SSF52540">
    <property type="entry name" value="P-loop containing nucleoside triphosphate hydrolases"/>
    <property type="match status" value="1"/>
</dbReference>
<dbReference type="InterPro" id="IPR036388">
    <property type="entry name" value="WH-like_DNA-bd_sf"/>
</dbReference>
<dbReference type="Pfam" id="PF13191">
    <property type="entry name" value="AAA_16"/>
    <property type="match status" value="1"/>
</dbReference>
<dbReference type="Gene3D" id="1.25.40.10">
    <property type="entry name" value="Tetratricopeptide repeat domain"/>
    <property type="match status" value="2"/>
</dbReference>
<dbReference type="PANTHER" id="PTHR35807">
    <property type="entry name" value="TRANSCRIPTIONAL REGULATOR REDD-RELATED"/>
    <property type="match status" value="1"/>
</dbReference>
<dbReference type="SUPFAM" id="SSF48452">
    <property type="entry name" value="TPR-like"/>
    <property type="match status" value="1"/>
</dbReference>
<dbReference type="EMBL" id="JBHSQW010000028">
    <property type="protein sequence ID" value="MFC5995260.1"/>
    <property type="molecule type" value="Genomic_DNA"/>
</dbReference>
<dbReference type="SMART" id="SM01043">
    <property type="entry name" value="BTAD"/>
    <property type="match status" value="1"/>
</dbReference>
<keyword evidence="2" id="KW-0547">Nucleotide-binding</keyword>
<dbReference type="InterPro" id="IPR041664">
    <property type="entry name" value="AAA_16"/>
</dbReference>
<sequence length="1024" mass="110470">MSKQEPGARTRPAGVEPRLVIRLLGEVAVALDGRPVPELTSPRMQRLLALVALAPDLAVRRDRLALRLWPDSTGAQARTNLRKLLHDLRRSLPGPDGFVEAGAQTIRWKAGPSTWIDVVAFTDALARGDPAAAVRHYGGDLLPDCPDDWVLAERERLRRLSVDALAELAGSAAAEGRDADAVDHAHQLLRIDPLHEPAYRLLMTALARRGRRSEALRTYQRCVRTLDRELGVAPEPATTAVYDELRRPAPAPSVEGGRTLIGRAAEWHTVSAAWQAAVGGAAHLLLVTGEPGIGKTRLVEELARRAAAEGHAVVSSRAYQAAGGPPWGPVIDWLRSDPVRPGLDTLADGWRAELARLLPELRAGHPQADAGRRHHLLDAVRRGLLARGRPLLLILDDLQWCDSDSLELCGFVLQRSPAAPVLVAGTARDEEVCEAHPLAWLRRSLGQAGALTEIALGPLGPGATAEMAAAVSGKALDAAAAARLWKETGGNPLFVVEAVRAGFGESTARPVLTPTVHAMITARLQRLRPDARRLVEVAATIGRAFTIEVLAAAMGRTEDELADTLGELWQRHILCERGPALDFSHDTLREVALELISPARRRLLHRSVAVALERHHAEDLAPVSARLGAHYESAGLVSRAVEAYERAATHAYRVFALDDAITVLERALRLLADWPISEVRDAMELRLRSALGVPLVARRGYGAAAVQHSYERALTLHRRLGRRPSPAVLRGLALHAVATCRFDRAAEMGGELVAAGSVDHTALVEGEYVLGVTGFWRGEFAAAERHLTAAIDEYRPEEAPLHIARYAQDPKGVCLSRLALTRFFRGDLGAADRTMRAALRCAAELGHPMTTGYVRAFAAILATLAPEAHDLPASVAALAAITSTMHIGYFETIARMLGGWRDVLDGDLGGIRTIREVTDLLRREQRLHLTLGLSLLAQGFLRAGDPAGGRSAIADALHWTTRTGQCYLLPELLRVDAELLALRGERTAAVATARRAVDAATAQGAPWLGARSRATLVRVAMSSG</sequence>
<evidence type="ECO:0000313" key="3">
    <source>
        <dbReference type="Proteomes" id="UP001596302"/>
    </source>
</evidence>
<dbReference type="InterPro" id="IPR027417">
    <property type="entry name" value="P-loop_NTPase"/>
</dbReference>